<accession>A0A3S8U3E3</accession>
<organism evidence="7 8">
    <name type="scientific">Tabrizicola piscis</name>
    <dbReference type="NCBI Taxonomy" id="2494374"/>
    <lineage>
        <taxon>Bacteria</taxon>
        <taxon>Pseudomonadati</taxon>
        <taxon>Pseudomonadota</taxon>
        <taxon>Alphaproteobacteria</taxon>
        <taxon>Rhodobacterales</taxon>
        <taxon>Paracoccaceae</taxon>
        <taxon>Tabrizicola</taxon>
    </lineage>
</organism>
<feature type="transmembrane region" description="Helical" evidence="5">
    <location>
        <begin position="87"/>
        <end position="105"/>
    </location>
</feature>
<dbReference type="PANTHER" id="PTHR37422">
    <property type="entry name" value="TEICHURONIC ACID BIOSYNTHESIS PROTEIN TUAE"/>
    <property type="match status" value="1"/>
</dbReference>
<dbReference type="InterPro" id="IPR051533">
    <property type="entry name" value="WaaL-like"/>
</dbReference>
<dbReference type="OrthoDB" id="4391260at2"/>
<comment type="subcellular location">
    <subcellularLocation>
        <location evidence="1">Membrane</location>
        <topology evidence="1">Multi-pass membrane protein</topology>
    </subcellularLocation>
</comment>
<dbReference type="GO" id="GO:0016020">
    <property type="term" value="C:membrane"/>
    <property type="evidence" value="ECO:0007669"/>
    <property type="project" value="UniProtKB-SubCell"/>
</dbReference>
<evidence type="ECO:0000256" key="4">
    <source>
        <dbReference type="ARBA" id="ARBA00023136"/>
    </source>
</evidence>
<keyword evidence="3 5" id="KW-1133">Transmembrane helix</keyword>
<proteinExistence type="predicted"/>
<gene>
    <name evidence="7" type="ORF">EI545_04335</name>
</gene>
<evidence type="ECO:0000259" key="6">
    <source>
        <dbReference type="Pfam" id="PF04932"/>
    </source>
</evidence>
<feature type="transmembrane region" description="Helical" evidence="5">
    <location>
        <begin position="37"/>
        <end position="56"/>
    </location>
</feature>
<reference evidence="7 8" key="1">
    <citation type="submission" date="2018-12" db="EMBL/GenBank/DDBJ databases">
        <title>Complete genome sequencing of Tabrizicola sp. K13M18.</title>
        <authorList>
            <person name="Bae J.-W."/>
        </authorList>
    </citation>
    <scope>NUCLEOTIDE SEQUENCE [LARGE SCALE GENOMIC DNA]</scope>
    <source>
        <strain evidence="7 8">K13M18</strain>
    </source>
</reference>
<feature type="domain" description="O-antigen ligase-related" evidence="6">
    <location>
        <begin position="158"/>
        <end position="307"/>
    </location>
</feature>
<feature type="transmembrane region" description="Helical" evidence="5">
    <location>
        <begin position="353"/>
        <end position="370"/>
    </location>
</feature>
<dbReference type="RefSeq" id="WP_125324335.1">
    <property type="nucleotide sequence ID" value="NZ_CP034328.1"/>
</dbReference>
<dbReference type="PANTHER" id="PTHR37422:SF21">
    <property type="entry name" value="EXOQ-LIKE PROTEIN"/>
    <property type="match status" value="1"/>
</dbReference>
<dbReference type="KEGG" id="taw:EI545_04335"/>
<feature type="transmembrane region" description="Helical" evidence="5">
    <location>
        <begin position="300"/>
        <end position="324"/>
    </location>
</feature>
<evidence type="ECO:0000256" key="1">
    <source>
        <dbReference type="ARBA" id="ARBA00004141"/>
    </source>
</evidence>
<keyword evidence="4 5" id="KW-0472">Membrane</keyword>
<keyword evidence="7" id="KW-0436">Ligase</keyword>
<dbReference type="Pfam" id="PF04932">
    <property type="entry name" value="Wzy_C"/>
    <property type="match status" value="1"/>
</dbReference>
<feature type="transmembrane region" description="Helical" evidence="5">
    <location>
        <begin position="172"/>
        <end position="190"/>
    </location>
</feature>
<evidence type="ECO:0000256" key="3">
    <source>
        <dbReference type="ARBA" id="ARBA00022989"/>
    </source>
</evidence>
<evidence type="ECO:0000313" key="7">
    <source>
        <dbReference type="EMBL" id="AZL58134.1"/>
    </source>
</evidence>
<evidence type="ECO:0000256" key="2">
    <source>
        <dbReference type="ARBA" id="ARBA00022692"/>
    </source>
</evidence>
<dbReference type="AlphaFoldDB" id="A0A3S8U3E3"/>
<feature type="transmembrane region" description="Helical" evidence="5">
    <location>
        <begin position="149"/>
        <end position="166"/>
    </location>
</feature>
<sequence>MCLHLVPMVGTLAALGFLSSAMAFVARRPAAVPAEVVGQPLLWAMVGWCLLSVLWSDDPERSLRHGLQLVITVLFATTIAARMPPLAMLKAMAAAFLVACAASLASGRARADGEGFLGIYNSKNAMAASSSILLLIGLCLIVDRQLPTRWRAVGAISVGLGGLLLVRANSVGTVAAMIVVCAALMVILALRRLAQPQRLVAVGLAVLAIAATVLVIAASFDGLSVMLLDATGKDVSLTGRTDLWQVALDEIAQRPWLGSGFQAVWVPGNPLAEMLWDDFGVESRTGFHFHNAYLSNAVEIGIVGAALQAVLVLGGLAGALAWVMRDLRAETLFLALFMVRQAVLSMVEVPFFLQFDIGTILTVAVLVYISRARRLRL</sequence>
<feature type="transmembrane region" description="Helical" evidence="5">
    <location>
        <begin position="199"/>
        <end position="220"/>
    </location>
</feature>
<name>A0A3S8U3E3_9RHOB</name>
<evidence type="ECO:0000313" key="8">
    <source>
        <dbReference type="Proteomes" id="UP000282002"/>
    </source>
</evidence>
<protein>
    <submittedName>
        <fullName evidence="7">O-antigen ligase family protein</fullName>
    </submittedName>
</protein>
<dbReference type="GO" id="GO:0016874">
    <property type="term" value="F:ligase activity"/>
    <property type="evidence" value="ECO:0007669"/>
    <property type="project" value="UniProtKB-KW"/>
</dbReference>
<feature type="transmembrane region" description="Helical" evidence="5">
    <location>
        <begin position="6"/>
        <end position="25"/>
    </location>
</feature>
<evidence type="ECO:0000256" key="5">
    <source>
        <dbReference type="SAM" id="Phobius"/>
    </source>
</evidence>
<dbReference type="Proteomes" id="UP000282002">
    <property type="component" value="Chromosome"/>
</dbReference>
<feature type="transmembrane region" description="Helical" evidence="5">
    <location>
        <begin position="125"/>
        <end position="142"/>
    </location>
</feature>
<dbReference type="InterPro" id="IPR007016">
    <property type="entry name" value="O-antigen_ligase-rel_domated"/>
</dbReference>
<keyword evidence="2 5" id="KW-0812">Transmembrane</keyword>
<dbReference type="EMBL" id="CP034328">
    <property type="protein sequence ID" value="AZL58134.1"/>
    <property type="molecule type" value="Genomic_DNA"/>
</dbReference>
<keyword evidence="8" id="KW-1185">Reference proteome</keyword>
<feature type="transmembrane region" description="Helical" evidence="5">
    <location>
        <begin position="331"/>
        <end position="347"/>
    </location>
</feature>